<evidence type="ECO:0000313" key="2">
    <source>
        <dbReference type="Proteomes" id="UP001166304"/>
    </source>
</evidence>
<dbReference type="Proteomes" id="UP001166304">
    <property type="component" value="Unassembled WGS sequence"/>
</dbReference>
<proteinExistence type="predicted"/>
<keyword evidence="2" id="KW-1185">Reference proteome</keyword>
<evidence type="ECO:0000313" key="1">
    <source>
        <dbReference type="EMBL" id="MBV0901714.1"/>
    </source>
</evidence>
<organism evidence="1 2">
    <name type="scientific">Haloarcula salina</name>
    <dbReference type="NCBI Taxonomy" id="1429914"/>
    <lineage>
        <taxon>Archaea</taxon>
        <taxon>Methanobacteriati</taxon>
        <taxon>Methanobacteriota</taxon>
        <taxon>Stenosarchaea group</taxon>
        <taxon>Halobacteria</taxon>
        <taxon>Halobacteriales</taxon>
        <taxon>Haloarculaceae</taxon>
        <taxon>Haloarcula</taxon>
    </lineage>
</organism>
<dbReference type="AlphaFoldDB" id="A0AA41G179"/>
<dbReference type="EMBL" id="JAHQXE010000002">
    <property type="protein sequence ID" value="MBV0901714.1"/>
    <property type="molecule type" value="Genomic_DNA"/>
</dbReference>
<sequence length="37" mass="3971">MGDPACYRDYCPACDMQVTITDGECPDCGASLETHDS</sequence>
<name>A0AA41G179_9EURY</name>
<accession>A0AA41G179</accession>
<protein>
    <submittedName>
        <fullName evidence="1">DUF2089 domain-containing protein</fullName>
    </submittedName>
</protein>
<gene>
    <name evidence="1" type="ORF">KTS37_07915</name>
</gene>
<comment type="caution">
    <text evidence="1">The sequence shown here is derived from an EMBL/GenBank/DDBJ whole genome shotgun (WGS) entry which is preliminary data.</text>
</comment>
<reference evidence="1" key="1">
    <citation type="submission" date="2021-06" db="EMBL/GenBank/DDBJ databases">
        <title>New haloarchaea isolates fom saline soil.</title>
        <authorList>
            <person name="Duran-Viseras A."/>
            <person name="Sanchez-Porro C.S."/>
            <person name="Ventosa A."/>
        </authorList>
    </citation>
    <scope>NUCLEOTIDE SEQUENCE</scope>
    <source>
        <strain evidence="1">JCM 18369</strain>
    </source>
</reference>
<dbReference type="RefSeq" id="WP_217284957.1">
    <property type="nucleotide sequence ID" value="NZ_JAHQXE010000002.1"/>
</dbReference>